<dbReference type="HOGENOM" id="CLU_2006779_0_0_1"/>
<dbReference type="AlphaFoldDB" id="T1IY53"/>
<keyword evidence="2" id="KW-1185">Reference proteome</keyword>
<protein>
    <submittedName>
        <fullName evidence="1">Uncharacterized protein</fullName>
    </submittedName>
</protein>
<organism evidence="1 2">
    <name type="scientific">Strigamia maritima</name>
    <name type="common">European centipede</name>
    <name type="synonym">Geophilus maritimus</name>
    <dbReference type="NCBI Taxonomy" id="126957"/>
    <lineage>
        <taxon>Eukaryota</taxon>
        <taxon>Metazoa</taxon>
        <taxon>Ecdysozoa</taxon>
        <taxon>Arthropoda</taxon>
        <taxon>Myriapoda</taxon>
        <taxon>Chilopoda</taxon>
        <taxon>Pleurostigmophora</taxon>
        <taxon>Geophilomorpha</taxon>
        <taxon>Linotaeniidae</taxon>
        <taxon>Strigamia</taxon>
    </lineage>
</organism>
<proteinExistence type="predicted"/>
<dbReference type="Proteomes" id="UP000014500">
    <property type="component" value="Unassembled WGS sequence"/>
</dbReference>
<dbReference type="EMBL" id="JH431669">
    <property type="status" value="NOT_ANNOTATED_CDS"/>
    <property type="molecule type" value="Genomic_DNA"/>
</dbReference>
<reference evidence="1" key="2">
    <citation type="submission" date="2015-02" db="UniProtKB">
        <authorList>
            <consortium name="EnsemblMetazoa"/>
        </authorList>
    </citation>
    <scope>IDENTIFICATION</scope>
</reference>
<sequence>MKLRKFIKQNLYRQTLFPLTPVVAIDTWWQIVSREFCSRLLLIKYSSKVVLFLVEIYFRLGFHSIKSAVNSGYTGQDIAERHAGQDIAERHAGQDIAERHAGQDIAERHAGQDFDTGLSPKISL</sequence>
<reference evidence="2" key="1">
    <citation type="submission" date="2011-05" db="EMBL/GenBank/DDBJ databases">
        <authorList>
            <person name="Richards S.R."/>
            <person name="Qu J."/>
            <person name="Jiang H."/>
            <person name="Jhangiani S.N."/>
            <person name="Agravi P."/>
            <person name="Goodspeed R."/>
            <person name="Gross S."/>
            <person name="Mandapat C."/>
            <person name="Jackson L."/>
            <person name="Mathew T."/>
            <person name="Pu L."/>
            <person name="Thornton R."/>
            <person name="Saada N."/>
            <person name="Wilczek-Boney K.B."/>
            <person name="Lee S."/>
            <person name="Kovar C."/>
            <person name="Wu Y."/>
            <person name="Scherer S.E."/>
            <person name="Worley K.C."/>
            <person name="Muzny D.M."/>
            <person name="Gibbs R."/>
        </authorList>
    </citation>
    <scope>NUCLEOTIDE SEQUENCE</scope>
    <source>
        <strain evidence="2">Brora</strain>
    </source>
</reference>
<evidence type="ECO:0000313" key="1">
    <source>
        <dbReference type="EnsemblMetazoa" id="SMAR006154-PA"/>
    </source>
</evidence>
<name>T1IY53_STRMM</name>
<accession>T1IY53</accession>
<evidence type="ECO:0000313" key="2">
    <source>
        <dbReference type="Proteomes" id="UP000014500"/>
    </source>
</evidence>
<dbReference type="EnsemblMetazoa" id="SMAR006154-RA">
    <property type="protein sequence ID" value="SMAR006154-PA"/>
    <property type="gene ID" value="SMAR006154"/>
</dbReference>